<sequence length="869" mass="98334">MKNFFYIIFLNLLLGVCNSGLHALNNEKHSFRIDDLLQIEDIRTVIFSPNGQRVIFQKMPPYHSISDFSAHALTVSHQTKLYSFDWKGEEGLKPLFPQEDAAGYFLNAGSSDWSTIPNNGFNDDGSRIIVYRIFNGKIDLGVFDFNLNQIFWLPIEPNLDSRISTYPIWISPDEFIVSAFLEGQQVSPPLKAKTAKKQLFADWQNAWRGDTVTAQVLTSSPIGKDVNTDFANNFRDGSLLLVNASTGKIIKIADGLYSSLRLSPDGRYLAAHRHGGELLLDPDYPVMAVPLTKYRLQPVVFDIEMGYKKNVVCEKCDAFSTRVEWSTDSQNLLFFVKSFDDFWHKGRFLRYNVNEKIAYYINHNGLDLAPVSSNRMLAGPDRPSWIGDRLAVFARPIISNVIKKEYRPSTYHIAGELSEQGPIEVGRPDWYLLAENGEHINLTSNFEKISFEILGEDNNSIVIFADKDLWQIKSDGSKQNLTRDIFTSLSAPNINTTRARLAASQNLNPDIILESEEKGDVWIVSFNYITGLYSRLFKKTYDDTDVKSISFDSKVAIVSEKKEYSTEYYILNIENKKKSKIVEINGHLKNVKKMHKKIIEYTYKNGKNQRKLNSCMILPPDWNPDNTYPMIVWDYPQLKGSCPSLTSSDWLVLNMAPIAASGYIVMYTDHAVDLLSTEDRAFPFGNLTDMVLSAVDAAVAQGYADPDRIGLYGVSLGGIGSLWMLTQTDRFKATVSSYGAANFARMYGTVSLIDSVTGPTAAYGQMGFFEIPANELYLGGARPWEDPQRYTAASAFFSVDKITTPVMLIHSDLDVKDAGEYRQMFSALRRLRKDAIYIEYRGEGHIPTSPANIRHKIESVINWYDKYLK</sequence>
<dbReference type="InterPro" id="IPR001375">
    <property type="entry name" value="Peptidase_S9_cat"/>
</dbReference>
<dbReference type="EMBL" id="REFR01000011">
    <property type="protein sequence ID" value="RMB07669.1"/>
    <property type="molecule type" value="Genomic_DNA"/>
</dbReference>
<dbReference type="GO" id="GO:0004252">
    <property type="term" value="F:serine-type endopeptidase activity"/>
    <property type="evidence" value="ECO:0007669"/>
    <property type="project" value="TreeGrafter"/>
</dbReference>
<accession>A0A3M0CKS7</accession>
<dbReference type="InterPro" id="IPR029058">
    <property type="entry name" value="AB_hydrolase_fold"/>
</dbReference>
<keyword evidence="1" id="KW-0378">Hydrolase</keyword>
<dbReference type="SUPFAM" id="SSF53474">
    <property type="entry name" value="alpha/beta-Hydrolases"/>
    <property type="match status" value="1"/>
</dbReference>
<dbReference type="Gene3D" id="3.40.50.1820">
    <property type="entry name" value="alpha/beta hydrolase"/>
    <property type="match status" value="1"/>
</dbReference>
<name>A0A3M0CKS7_9PROT</name>
<organism evidence="4 5">
    <name type="scientific">Eilatimonas milleporae</name>
    <dbReference type="NCBI Taxonomy" id="911205"/>
    <lineage>
        <taxon>Bacteria</taxon>
        <taxon>Pseudomonadati</taxon>
        <taxon>Pseudomonadota</taxon>
        <taxon>Alphaproteobacteria</taxon>
        <taxon>Kordiimonadales</taxon>
        <taxon>Kordiimonadaceae</taxon>
        <taxon>Eilatimonas</taxon>
    </lineage>
</organism>
<evidence type="ECO:0000313" key="4">
    <source>
        <dbReference type="EMBL" id="RMB07669.1"/>
    </source>
</evidence>
<evidence type="ECO:0000256" key="2">
    <source>
        <dbReference type="SAM" id="SignalP"/>
    </source>
</evidence>
<dbReference type="RefSeq" id="WP_121938469.1">
    <property type="nucleotide sequence ID" value="NZ_REFR01000011.1"/>
</dbReference>
<proteinExistence type="predicted"/>
<evidence type="ECO:0000256" key="1">
    <source>
        <dbReference type="ARBA" id="ARBA00022801"/>
    </source>
</evidence>
<dbReference type="Pfam" id="PF00326">
    <property type="entry name" value="Peptidase_S9"/>
    <property type="match status" value="1"/>
</dbReference>
<dbReference type="OrthoDB" id="7201746at2"/>
<feature type="chain" id="PRO_5018336587" evidence="2">
    <location>
        <begin position="24"/>
        <end position="869"/>
    </location>
</feature>
<dbReference type="AlphaFoldDB" id="A0A3M0CKS7"/>
<protein>
    <submittedName>
        <fullName evidence="4">Prolyl oligopeptidase family protein</fullName>
    </submittedName>
</protein>
<dbReference type="InParanoid" id="A0A3M0CKS7"/>
<feature type="domain" description="Peptidase S9 prolyl oligopeptidase catalytic" evidence="3">
    <location>
        <begin position="691"/>
        <end position="869"/>
    </location>
</feature>
<keyword evidence="5" id="KW-1185">Reference proteome</keyword>
<dbReference type="PANTHER" id="PTHR42776:SF27">
    <property type="entry name" value="DIPEPTIDYL PEPTIDASE FAMILY MEMBER 6"/>
    <property type="match status" value="1"/>
</dbReference>
<evidence type="ECO:0000259" key="3">
    <source>
        <dbReference type="Pfam" id="PF00326"/>
    </source>
</evidence>
<dbReference type="GO" id="GO:0006508">
    <property type="term" value="P:proteolysis"/>
    <property type="evidence" value="ECO:0007669"/>
    <property type="project" value="InterPro"/>
</dbReference>
<dbReference type="SUPFAM" id="SSF69304">
    <property type="entry name" value="Tricorn protease N-terminal domain"/>
    <property type="match status" value="1"/>
</dbReference>
<keyword evidence="2" id="KW-0732">Signal</keyword>
<feature type="signal peptide" evidence="2">
    <location>
        <begin position="1"/>
        <end position="23"/>
    </location>
</feature>
<dbReference type="Proteomes" id="UP000271227">
    <property type="component" value="Unassembled WGS sequence"/>
</dbReference>
<dbReference type="SUPFAM" id="SSF82171">
    <property type="entry name" value="DPP6 N-terminal domain-like"/>
    <property type="match status" value="1"/>
</dbReference>
<comment type="caution">
    <text evidence="4">The sequence shown here is derived from an EMBL/GenBank/DDBJ whole genome shotgun (WGS) entry which is preliminary data.</text>
</comment>
<reference evidence="4 5" key="1">
    <citation type="submission" date="2018-10" db="EMBL/GenBank/DDBJ databases">
        <title>Genomic Encyclopedia of Archaeal and Bacterial Type Strains, Phase II (KMG-II): from individual species to whole genera.</title>
        <authorList>
            <person name="Goeker M."/>
        </authorList>
    </citation>
    <scope>NUCLEOTIDE SEQUENCE [LARGE SCALE GENOMIC DNA]</scope>
    <source>
        <strain evidence="4 5">DSM 25217</strain>
    </source>
</reference>
<evidence type="ECO:0000313" key="5">
    <source>
        <dbReference type="Proteomes" id="UP000271227"/>
    </source>
</evidence>
<gene>
    <name evidence="4" type="ORF">BXY39_1756</name>
</gene>
<dbReference type="PANTHER" id="PTHR42776">
    <property type="entry name" value="SERINE PEPTIDASE S9 FAMILY MEMBER"/>
    <property type="match status" value="1"/>
</dbReference>